<sequence length="246" mass="27735">MRVGPSFFCVARFLTPKPLILEHRECQRIKTQPPSPTEHITPFTTHPRHPSQPMHDAIRLKKSRSPVRYVYTDVLIRQDEDVLTPEQRKTLYHDTRDDPVLQESLAHFNLSQLESRLAWIPYEELTDIECVGQGGVSTVYSASYRTIKVVFKEMDPLLEREIIYNMITNVNRSSHLDSPINVIGLSKNPEKNKVLMVTEHADGVLAAGSKREAVRRGAVSPDLVQDTVLRIPNGADSAASAVFVGN</sequence>
<dbReference type="Gene3D" id="1.10.510.10">
    <property type="entry name" value="Transferase(Phosphotransferase) domain 1"/>
    <property type="match status" value="1"/>
</dbReference>
<dbReference type="SUPFAM" id="SSF56112">
    <property type="entry name" value="Protein kinase-like (PK-like)"/>
    <property type="match status" value="1"/>
</dbReference>
<dbReference type="InterPro" id="IPR011009">
    <property type="entry name" value="Kinase-like_dom_sf"/>
</dbReference>
<feature type="region of interest" description="Disordered" evidence="1">
    <location>
        <begin position="30"/>
        <end position="53"/>
    </location>
</feature>
<proteinExistence type="predicted"/>
<accession>A0A432ZZZ5</accession>
<evidence type="ECO:0000313" key="2">
    <source>
        <dbReference type="EMBL" id="RUO95996.1"/>
    </source>
</evidence>
<evidence type="ECO:0008006" key="4">
    <source>
        <dbReference type="Google" id="ProtNLM"/>
    </source>
</evidence>
<evidence type="ECO:0000256" key="1">
    <source>
        <dbReference type="SAM" id="MobiDB-lite"/>
    </source>
</evidence>
<keyword evidence="3" id="KW-1185">Reference proteome</keyword>
<dbReference type="AlphaFoldDB" id="A0A432ZZZ5"/>
<comment type="caution">
    <text evidence="2">The sequence shown here is derived from an EMBL/GenBank/DDBJ whole genome shotgun (WGS) entry which is preliminary data.</text>
</comment>
<dbReference type="EMBL" id="RBNI01024215">
    <property type="protein sequence ID" value="RUO95996.1"/>
    <property type="molecule type" value="Genomic_DNA"/>
</dbReference>
<gene>
    <name evidence="2" type="ORF">BC936DRAFT_142828</name>
</gene>
<protein>
    <recommendedName>
        <fullName evidence="4">Protein kinase domain-containing protein</fullName>
    </recommendedName>
</protein>
<dbReference type="OrthoDB" id="6718656at2759"/>
<dbReference type="Proteomes" id="UP000268093">
    <property type="component" value="Unassembled WGS sequence"/>
</dbReference>
<evidence type="ECO:0000313" key="3">
    <source>
        <dbReference type="Proteomes" id="UP000268093"/>
    </source>
</evidence>
<reference evidence="2 3" key="1">
    <citation type="journal article" date="2018" name="New Phytol.">
        <title>Phylogenomics of Endogonaceae and evolution of mycorrhizas within Mucoromycota.</title>
        <authorList>
            <person name="Chang Y."/>
            <person name="Desiro A."/>
            <person name="Na H."/>
            <person name="Sandor L."/>
            <person name="Lipzen A."/>
            <person name="Clum A."/>
            <person name="Barry K."/>
            <person name="Grigoriev I.V."/>
            <person name="Martin F.M."/>
            <person name="Stajich J.E."/>
            <person name="Smith M.E."/>
            <person name="Bonito G."/>
            <person name="Spatafora J.W."/>
        </authorList>
    </citation>
    <scope>NUCLEOTIDE SEQUENCE [LARGE SCALE GENOMIC DNA]</scope>
    <source>
        <strain evidence="2 3">GMNB39</strain>
    </source>
</reference>
<organism evidence="2 3">
    <name type="scientific">Jimgerdemannia flammicorona</name>
    <dbReference type="NCBI Taxonomy" id="994334"/>
    <lineage>
        <taxon>Eukaryota</taxon>
        <taxon>Fungi</taxon>
        <taxon>Fungi incertae sedis</taxon>
        <taxon>Mucoromycota</taxon>
        <taxon>Mucoromycotina</taxon>
        <taxon>Endogonomycetes</taxon>
        <taxon>Endogonales</taxon>
        <taxon>Endogonaceae</taxon>
        <taxon>Jimgerdemannia</taxon>
    </lineage>
</organism>
<name>A0A432ZZZ5_9FUNG</name>